<evidence type="ECO:0000313" key="9">
    <source>
        <dbReference type="Proteomes" id="UP000509510"/>
    </source>
</evidence>
<evidence type="ECO:0000259" key="7">
    <source>
        <dbReference type="SMART" id="SM00906"/>
    </source>
</evidence>
<dbReference type="PANTHER" id="PTHR47338">
    <property type="entry name" value="ZN(II)2CYS6 TRANSCRIPTION FACTOR (EUROFUNG)-RELATED"/>
    <property type="match status" value="1"/>
</dbReference>
<dbReference type="AlphaFoldDB" id="A0A7H8QL51"/>
<dbReference type="GO" id="GO:0008270">
    <property type="term" value="F:zinc ion binding"/>
    <property type="evidence" value="ECO:0007669"/>
    <property type="project" value="InterPro"/>
</dbReference>
<sequence>MQASELASPRVSQMLGELSHITKDVMLDAFDTYFLYCHNKPYHVCEPNLFRRKLAQGQIPVYLQLALLASAIRYSSHPHWKWQRQAAIDNNARYSWAMIMSSPEALTDVSAIQALALLTIVDAIAGRRRAAWVKIGIAIRVSQSIDMMIEPSADLPDAEKNEQRHIFWSLYMLDHFVCCSFQRPPAMKNSDCLLYLPADLQHQPTTPLTLNALLDVNNAHPVGNTTLGPGWFGISVGIVAVLGKAVRCMMSNSESENVSPWNAASEYSSIHASLDHFRNIAFSEESTMLNQLGGGPSVNYERSAHVILSYVVYHLAHCILDHPFLRAIKTLRSQQHSNNNVPPSSWVAKSLAFSLGHACSLTKLLVDAKAAGYVPIPSFYSYCMMVAGSIHALNFHSSSNHASSSEYLQNSMQYFINLADIMHESPTLADGLRMFANGCKGYSDLLLSCDKQDVGILSPSDTTILKSMVDYWVVMNPNNLISSLQPLQLESELPKNYDNTSNNKGLLEAMSETSPAFMHSQQYLPDSIDEHIFDSAEPEGLLGFEGAAGLPLNADDFSDFLRATPLASPSPGSGIGTGGGGSFFGDKNRVE</sequence>
<dbReference type="GeneID" id="55989226"/>
<dbReference type="KEGG" id="trg:TRUGW13939_01716"/>
<dbReference type="CDD" id="cd12148">
    <property type="entry name" value="fungal_TF_MHR"/>
    <property type="match status" value="1"/>
</dbReference>
<dbReference type="Proteomes" id="UP000509510">
    <property type="component" value="Chromosome I"/>
</dbReference>
<evidence type="ECO:0000313" key="8">
    <source>
        <dbReference type="EMBL" id="QKX54628.1"/>
    </source>
</evidence>
<dbReference type="OrthoDB" id="424974at2759"/>
<dbReference type="GO" id="GO:0006351">
    <property type="term" value="P:DNA-templated transcription"/>
    <property type="evidence" value="ECO:0007669"/>
    <property type="project" value="InterPro"/>
</dbReference>
<protein>
    <recommendedName>
        <fullName evidence="7">Xylanolytic transcriptional activator regulatory domain-containing protein</fullName>
    </recommendedName>
</protein>
<dbReference type="SMART" id="SM00906">
    <property type="entry name" value="Fungal_trans"/>
    <property type="match status" value="1"/>
</dbReference>
<dbReference type="Pfam" id="PF04082">
    <property type="entry name" value="Fungal_trans"/>
    <property type="match status" value="1"/>
</dbReference>
<name>A0A7H8QL51_TALRU</name>
<reference evidence="9" key="1">
    <citation type="submission" date="2020-06" db="EMBL/GenBank/DDBJ databases">
        <title>A chromosome-scale genome assembly of Talaromyces rugulosus W13939.</title>
        <authorList>
            <person name="Wang B."/>
            <person name="Guo L."/>
            <person name="Ye K."/>
            <person name="Wang L."/>
        </authorList>
    </citation>
    <scope>NUCLEOTIDE SEQUENCE [LARGE SCALE GENOMIC DNA]</scope>
    <source>
        <strain evidence="9">W13939</strain>
    </source>
</reference>
<evidence type="ECO:0000256" key="6">
    <source>
        <dbReference type="SAM" id="MobiDB-lite"/>
    </source>
</evidence>
<evidence type="ECO:0000256" key="2">
    <source>
        <dbReference type="ARBA" id="ARBA00022723"/>
    </source>
</evidence>
<evidence type="ECO:0000256" key="4">
    <source>
        <dbReference type="ARBA" id="ARBA00023163"/>
    </source>
</evidence>
<organism evidence="8 9">
    <name type="scientific">Talaromyces rugulosus</name>
    <name type="common">Penicillium rugulosum</name>
    <dbReference type="NCBI Taxonomy" id="121627"/>
    <lineage>
        <taxon>Eukaryota</taxon>
        <taxon>Fungi</taxon>
        <taxon>Dikarya</taxon>
        <taxon>Ascomycota</taxon>
        <taxon>Pezizomycotina</taxon>
        <taxon>Eurotiomycetes</taxon>
        <taxon>Eurotiomycetidae</taxon>
        <taxon>Eurotiales</taxon>
        <taxon>Trichocomaceae</taxon>
        <taxon>Talaromyces</taxon>
        <taxon>Talaromyces sect. Islandici</taxon>
    </lineage>
</organism>
<dbReference type="InterPro" id="IPR050815">
    <property type="entry name" value="TF_fung"/>
</dbReference>
<keyword evidence="5" id="KW-0539">Nucleus</keyword>
<dbReference type="GO" id="GO:0003677">
    <property type="term" value="F:DNA binding"/>
    <property type="evidence" value="ECO:0007669"/>
    <property type="project" value="InterPro"/>
</dbReference>
<keyword evidence="9" id="KW-1185">Reference proteome</keyword>
<accession>A0A7H8QL51</accession>
<comment type="subcellular location">
    <subcellularLocation>
        <location evidence="1">Nucleus</location>
    </subcellularLocation>
</comment>
<dbReference type="PANTHER" id="PTHR47338:SF4">
    <property type="entry name" value="ZN(II)2CYS6 TRANSCRIPTION FACTOR (EUROFUNG)"/>
    <property type="match status" value="1"/>
</dbReference>
<dbReference type="GO" id="GO:0005634">
    <property type="term" value="C:nucleus"/>
    <property type="evidence" value="ECO:0007669"/>
    <property type="project" value="UniProtKB-SubCell"/>
</dbReference>
<keyword evidence="2" id="KW-0479">Metal-binding</keyword>
<gene>
    <name evidence="8" type="ORF">TRUGW13939_01716</name>
</gene>
<feature type="region of interest" description="Disordered" evidence="6">
    <location>
        <begin position="568"/>
        <end position="591"/>
    </location>
</feature>
<feature type="domain" description="Xylanolytic transcriptional activator regulatory" evidence="7">
    <location>
        <begin position="131"/>
        <end position="203"/>
    </location>
</feature>
<evidence type="ECO:0000256" key="1">
    <source>
        <dbReference type="ARBA" id="ARBA00004123"/>
    </source>
</evidence>
<evidence type="ECO:0000256" key="3">
    <source>
        <dbReference type="ARBA" id="ARBA00023015"/>
    </source>
</evidence>
<dbReference type="EMBL" id="CP055898">
    <property type="protein sequence ID" value="QKX54628.1"/>
    <property type="molecule type" value="Genomic_DNA"/>
</dbReference>
<proteinExistence type="predicted"/>
<keyword evidence="4" id="KW-0804">Transcription</keyword>
<dbReference type="InterPro" id="IPR007219">
    <property type="entry name" value="XnlR_reg_dom"/>
</dbReference>
<feature type="compositionally biased region" description="Gly residues" evidence="6">
    <location>
        <begin position="573"/>
        <end position="583"/>
    </location>
</feature>
<keyword evidence="3" id="KW-0805">Transcription regulation</keyword>
<dbReference type="RefSeq" id="XP_035340807.1">
    <property type="nucleotide sequence ID" value="XM_035484914.1"/>
</dbReference>
<dbReference type="GO" id="GO:0000981">
    <property type="term" value="F:DNA-binding transcription factor activity, RNA polymerase II-specific"/>
    <property type="evidence" value="ECO:0007669"/>
    <property type="project" value="InterPro"/>
</dbReference>
<evidence type="ECO:0000256" key="5">
    <source>
        <dbReference type="ARBA" id="ARBA00023242"/>
    </source>
</evidence>